<protein>
    <submittedName>
        <fullName evidence="2">Uncharacterized protein</fullName>
    </submittedName>
</protein>
<feature type="compositionally biased region" description="Polar residues" evidence="1">
    <location>
        <begin position="53"/>
        <end position="69"/>
    </location>
</feature>
<sequence length="87" mass="9846">MELNLGERENKDHFIARLDRVKGFLATKRRRPVDNMELLSHLFDLAKKDSDVQSHNTSSSSAMLNTSGIYTGDGDEEQPLFVSGIFF</sequence>
<proteinExistence type="predicted"/>
<name>A0A1X7UTU7_AMPQE</name>
<organism evidence="2">
    <name type="scientific">Amphimedon queenslandica</name>
    <name type="common">Sponge</name>
    <dbReference type="NCBI Taxonomy" id="400682"/>
    <lineage>
        <taxon>Eukaryota</taxon>
        <taxon>Metazoa</taxon>
        <taxon>Porifera</taxon>
        <taxon>Demospongiae</taxon>
        <taxon>Heteroscleromorpha</taxon>
        <taxon>Haplosclerida</taxon>
        <taxon>Niphatidae</taxon>
        <taxon>Amphimedon</taxon>
    </lineage>
</organism>
<feature type="region of interest" description="Disordered" evidence="1">
    <location>
        <begin position="52"/>
        <end position="71"/>
    </location>
</feature>
<dbReference type="InParanoid" id="A0A1X7UTU7"/>
<accession>A0A1X7UTU7</accession>
<evidence type="ECO:0000313" key="2">
    <source>
        <dbReference type="EnsemblMetazoa" id="Aqu2.1.30797_001"/>
    </source>
</evidence>
<dbReference type="OrthoDB" id="5977315at2759"/>
<reference evidence="2" key="1">
    <citation type="submission" date="2017-05" db="UniProtKB">
        <authorList>
            <consortium name="EnsemblMetazoa"/>
        </authorList>
    </citation>
    <scope>IDENTIFICATION</scope>
</reference>
<dbReference type="AlphaFoldDB" id="A0A1X7UTU7"/>
<evidence type="ECO:0000256" key="1">
    <source>
        <dbReference type="SAM" id="MobiDB-lite"/>
    </source>
</evidence>
<dbReference type="EnsemblMetazoa" id="Aqu2.1.30797_001">
    <property type="protein sequence ID" value="Aqu2.1.30797_001"/>
    <property type="gene ID" value="Aqu2.1.30797"/>
</dbReference>